<dbReference type="SUPFAM" id="SSF53335">
    <property type="entry name" value="S-adenosyl-L-methionine-dependent methyltransferases"/>
    <property type="match status" value="1"/>
</dbReference>
<dbReference type="Proteomes" id="UP000001686">
    <property type="component" value="Chromosome"/>
</dbReference>
<dbReference type="PANTHER" id="PTHR33841">
    <property type="entry name" value="DNA METHYLTRANSFERASE YEEA-RELATED"/>
    <property type="match status" value="1"/>
</dbReference>
<dbReference type="InterPro" id="IPR003356">
    <property type="entry name" value="DNA_methylase_A-5"/>
</dbReference>
<dbReference type="PANTHER" id="PTHR33841:SF4">
    <property type="entry name" value="RESTRICTION MODIFICATION SYSTEM DNA SPECIFICITY DOMAIN"/>
    <property type="match status" value="1"/>
</dbReference>
<accession>B1L449</accession>
<dbReference type="InterPro" id="IPR002052">
    <property type="entry name" value="DNA_methylase_N6_adenine_CS"/>
</dbReference>
<dbReference type="GO" id="GO:0009007">
    <property type="term" value="F:site-specific DNA-methyltransferase (adenine-specific) activity"/>
    <property type="evidence" value="ECO:0007669"/>
    <property type="project" value="UniProtKB-EC"/>
</dbReference>
<name>B1L449_KORCO</name>
<dbReference type="EnsemblBacteria" id="ACB07228">
    <property type="protein sequence ID" value="ACB07228"/>
    <property type="gene ID" value="Kcr_0475"/>
</dbReference>
<feature type="domain" description="DNA methylase adenine-specific" evidence="4">
    <location>
        <begin position="87"/>
        <end position="335"/>
    </location>
</feature>
<dbReference type="HOGENOM" id="CLU_403685_0_0_2"/>
<reference evidence="5 6" key="1">
    <citation type="journal article" date="2008" name="Proc. Natl. Acad. Sci. U.S.A.">
        <title>A korarchaeal genome reveals new insights into the evolution of the Archaea.</title>
        <authorList>
            <person name="Elkins J.G."/>
            <person name="Podar M."/>
            <person name="Graham D.E."/>
            <person name="Makarova K.S."/>
            <person name="Wolf Y."/>
            <person name="Randau L."/>
            <person name="Hedlund B.P."/>
            <person name="Brochier-Armanet C."/>
            <person name="Kunin V."/>
            <person name="Anderson I."/>
            <person name="Lapidus A."/>
            <person name="Goltsman E."/>
            <person name="Barry K."/>
            <person name="Koonin E.V."/>
            <person name="Hugenholtz P."/>
            <person name="Kyrpides N."/>
            <person name="Wanner G."/>
            <person name="Richardson P."/>
            <person name="Keller M."/>
            <person name="Stetter K.O."/>
        </authorList>
    </citation>
    <scope>NUCLEOTIDE SEQUENCE [LARGE SCALE GENOMIC DNA]</scope>
    <source>
        <strain evidence="6">OPF8</strain>
    </source>
</reference>
<evidence type="ECO:0000313" key="6">
    <source>
        <dbReference type="Proteomes" id="UP000001686"/>
    </source>
</evidence>
<evidence type="ECO:0000259" key="4">
    <source>
        <dbReference type="Pfam" id="PF02384"/>
    </source>
</evidence>
<keyword evidence="6" id="KW-1185">Reference proteome</keyword>
<protein>
    <recommendedName>
        <fullName evidence="4">DNA methylase adenine-specific domain-containing protein</fullName>
    </recommendedName>
</protein>
<gene>
    <name evidence="5" type="ordered locus">Kcr_0475</name>
</gene>
<dbReference type="InParanoid" id="B1L449"/>
<dbReference type="PROSITE" id="PS00092">
    <property type="entry name" value="N6_MTASE"/>
    <property type="match status" value="1"/>
</dbReference>
<evidence type="ECO:0000256" key="3">
    <source>
        <dbReference type="ARBA" id="ARBA00022747"/>
    </source>
</evidence>
<dbReference type="EMBL" id="CP000968">
    <property type="protein sequence ID" value="ACB07228.1"/>
    <property type="molecule type" value="Genomic_DNA"/>
</dbReference>
<organism evidence="5 6">
    <name type="scientific">Korarchaeum cryptofilum (strain OPF8)</name>
    <dbReference type="NCBI Taxonomy" id="374847"/>
    <lineage>
        <taxon>Archaea</taxon>
        <taxon>Thermoproteota</taxon>
        <taxon>Candidatus Korarchaeia</taxon>
        <taxon>Candidatus Korarchaeales</taxon>
        <taxon>Candidatus Korarchaeaceae</taxon>
        <taxon>Candidatus Korarchaeum</taxon>
    </lineage>
</organism>
<keyword evidence="2" id="KW-0808">Transferase</keyword>
<dbReference type="AlphaFoldDB" id="B1L449"/>
<dbReference type="GO" id="GO:0032259">
    <property type="term" value="P:methylation"/>
    <property type="evidence" value="ECO:0007669"/>
    <property type="project" value="UniProtKB-KW"/>
</dbReference>
<dbReference type="RefSeq" id="WP_012309125.1">
    <property type="nucleotide sequence ID" value="NC_010482.1"/>
</dbReference>
<dbReference type="eggNOG" id="arCOG02632">
    <property type="taxonomic scope" value="Archaea"/>
</dbReference>
<dbReference type="STRING" id="374847.Kcr_0475"/>
<dbReference type="OrthoDB" id="25771at2157"/>
<dbReference type="Pfam" id="PF02384">
    <property type="entry name" value="N6_Mtase"/>
    <property type="match status" value="1"/>
</dbReference>
<dbReference type="GeneID" id="6093759"/>
<sequence>MRISDILKKLDIEPINEESFQILVASLKTILKYAGDIESLMEWDAPVITNFNKLNSDEIKFIKSEVQKTNLSIRECQTRVQKIVPQEKRKKFAVYYTIKQGTNLMASIVEEYLSSRDGKIVLADPFLGSGSTLTTTIERVGAERIEKVWGIEPLPLPALVAYASLIHSMNGKKDAITVIVGDAFEEIPKVSSPFMQSKLSKADIILTNPPFTRWKYLERNYRENILSVVERLGYKKYITRREVSLQTLSMFLCDHILNSGGLLISVLPASTFYTIYGKGYKSLLRERYDIIAMIECRSRASFSEDSGFKEIIIVAIKGSNKRPTAIIGLDNNIEEVAKDITSSNIMHHDTVDLHSLPRFLDINWLALFEENRVRDLIIHIFNQGLKNGTLGYWSEILGKDSIVRGVEIYGPEFFFIPNRYWNIIEEQDNFIKMRGKDRELIINRDFLVRTLRKPSLYSHKIEADVRTFMLSIPQVEIEDLPHDLREYIRWGSDSGTAKPAMDAYGRFWYSHVHRQIKTKEPFGHVFIPDKVDLLFKNRGVFANYTKERVAASKNFYIVKDEDEARTKILIGWLSSTIFISVLVLLGRKISETWTRFLENDYLELPVINLNKEDETMSEVIGKVDRILTKHLPPLWEQLGEEYRYELDLAIARFIGLENPERVVENLYQLLSNRLYKIQ</sequence>
<dbReference type="Gene3D" id="3.40.50.150">
    <property type="entry name" value="Vaccinia Virus protein VP39"/>
    <property type="match status" value="1"/>
</dbReference>
<evidence type="ECO:0000256" key="1">
    <source>
        <dbReference type="ARBA" id="ARBA00022603"/>
    </source>
</evidence>
<dbReference type="KEGG" id="kcr:Kcr_0475"/>
<keyword evidence="1" id="KW-0489">Methyltransferase</keyword>
<dbReference type="InterPro" id="IPR050953">
    <property type="entry name" value="N4_N6_ade-DNA_methylase"/>
</dbReference>
<dbReference type="InterPro" id="IPR029063">
    <property type="entry name" value="SAM-dependent_MTases_sf"/>
</dbReference>
<dbReference type="GO" id="GO:0003677">
    <property type="term" value="F:DNA binding"/>
    <property type="evidence" value="ECO:0007669"/>
    <property type="project" value="InterPro"/>
</dbReference>
<keyword evidence="3" id="KW-0680">Restriction system</keyword>
<dbReference type="PhylomeDB" id="B1L449"/>
<dbReference type="GO" id="GO:0009307">
    <property type="term" value="P:DNA restriction-modification system"/>
    <property type="evidence" value="ECO:0007669"/>
    <property type="project" value="UniProtKB-KW"/>
</dbReference>
<dbReference type="GO" id="GO:0008170">
    <property type="term" value="F:N-methyltransferase activity"/>
    <property type="evidence" value="ECO:0007669"/>
    <property type="project" value="InterPro"/>
</dbReference>
<evidence type="ECO:0000256" key="2">
    <source>
        <dbReference type="ARBA" id="ARBA00022679"/>
    </source>
</evidence>
<evidence type="ECO:0000313" key="5">
    <source>
        <dbReference type="EMBL" id="ACB07228.1"/>
    </source>
</evidence>
<proteinExistence type="predicted"/>